<organism evidence="2 3">
    <name type="scientific">Bacteroides helcogenes (strain ATCC 35417 / DSM 20613 / JCM 6297 / CCUG 15421 / P 36-108)</name>
    <dbReference type="NCBI Taxonomy" id="693979"/>
    <lineage>
        <taxon>Bacteria</taxon>
        <taxon>Pseudomonadati</taxon>
        <taxon>Bacteroidota</taxon>
        <taxon>Bacteroidia</taxon>
        <taxon>Bacteroidales</taxon>
        <taxon>Bacteroidaceae</taxon>
        <taxon>Bacteroides</taxon>
    </lineage>
</organism>
<dbReference type="EMBL" id="CP002352">
    <property type="protein sequence ID" value="ADV42168.1"/>
    <property type="molecule type" value="Genomic_DNA"/>
</dbReference>
<gene>
    <name evidence="2" type="ordered locus">Bache_0138</name>
</gene>
<proteinExistence type="predicted"/>
<dbReference type="HOGENOM" id="CLU_793910_0_0_10"/>
<keyword evidence="1" id="KW-0732">Signal</keyword>
<dbReference type="InterPro" id="IPR010870">
    <property type="entry name" value="Porin_O/P"/>
</dbReference>
<evidence type="ECO:0000313" key="2">
    <source>
        <dbReference type="EMBL" id="ADV42168.1"/>
    </source>
</evidence>
<keyword evidence="3" id="KW-1185">Reference proteome</keyword>
<reference evidence="2 3" key="2">
    <citation type="journal article" date="2011" name="Stand. Genomic Sci.">
        <title>Complete genome sequence of Bacteroides helcogenes type strain (P 36-108).</title>
        <authorList>
            <person name="Pati A."/>
            <person name="Gronow S."/>
            <person name="Zeytun A."/>
            <person name="Lapidus A."/>
            <person name="Nolan M."/>
            <person name="Hammon N."/>
            <person name="Deshpande S."/>
            <person name="Cheng J.F."/>
            <person name="Tapia R."/>
            <person name="Han C."/>
            <person name="Goodwin L."/>
            <person name="Pitluck S."/>
            <person name="Liolios K."/>
            <person name="Pagani I."/>
            <person name="Ivanova N."/>
            <person name="Mavromatis K."/>
            <person name="Chen A."/>
            <person name="Palaniappan K."/>
            <person name="Land M."/>
            <person name="Hauser L."/>
            <person name="Chang Y.J."/>
            <person name="Jeffries C.D."/>
            <person name="Detter J.C."/>
            <person name="Brambilla E."/>
            <person name="Rohde M."/>
            <person name="Goker M."/>
            <person name="Woyke T."/>
            <person name="Bristow J."/>
            <person name="Eisen J.A."/>
            <person name="Markowitz V."/>
            <person name="Hugenholtz P."/>
            <person name="Kyrpides N.C."/>
            <person name="Klenk H.P."/>
            <person name="Lucas S."/>
        </authorList>
    </citation>
    <scope>NUCLEOTIDE SEQUENCE [LARGE SCALE GENOMIC DNA]</scope>
    <source>
        <strain evidence="3">ATCC 35417 / DSM 20613 / JCM 6297 / CCUG 15421 / P 36-108</strain>
    </source>
</reference>
<evidence type="ECO:0000313" key="3">
    <source>
        <dbReference type="Proteomes" id="UP000008630"/>
    </source>
</evidence>
<dbReference type="STRING" id="693979.Bache_0138"/>
<dbReference type="Pfam" id="PF07396">
    <property type="entry name" value="Porin_O_P"/>
    <property type="match status" value="1"/>
</dbReference>
<protein>
    <submittedName>
        <fullName evidence="2">Phosphate-selective porin O and P</fullName>
    </submittedName>
</protein>
<dbReference type="KEGG" id="bhl:Bache_0138"/>
<sequence>METQHLCPNFATKINQRQQIMKKRTLILSIVLLSLTANAQEYSGSEDGKKIEKEKMETQDYLPEVHGTIRSKYEYQTTMGAGRFEVRNARISVTGNILPVVAYKAEIDLSDEGQIKMLDAYARLFPTKGLTVTAGQMRVPFTIDAHRSPHQQYFANRSFIAKQVGNVRDVGLTLGYTLPTDMPIIIEGGFYNGSGLTNQKVWHKEINYSAKAQFIFTKGLNLTLSVQSIQPEEVRMQSYDAGVYYEFNRFHIEGEYLYKRYCDNAFGDVQAVNTFINYDLPLRKLFNKMSFLLRYDMMTDQSDAKTTDNETGKLTITDYKRQRLTGGITFSLSKAFHTDLRLNYEKYFYAQNSIAKESEQDKIVLELMIRF</sequence>
<name>E6SSJ6_BACT6</name>
<dbReference type="InterPro" id="IPR023614">
    <property type="entry name" value="Porin_dom_sf"/>
</dbReference>
<feature type="signal peptide" evidence="1">
    <location>
        <begin position="1"/>
        <end position="39"/>
    </location>
</feature>
<evidence type="ECO:0000256" key="1">
    <source>
        <dbReference type="SAM" id="SignalP"/>
    </source>
</evidence>
<dbReference type="Gene3D" id="2.40.160.10">
    <property type="entry name" value="Porin"/>
    <property type="match status" value="1"/>
</dbReference>
<dbReference type="AlphaFoldDB" id="E6SSJ6"/>
<dbReference type="eggNOG" id="COG3746">
    <property type="taxonomic scope" value="Bacteria"/>
</dbReference>
<dbReference type="SUPFAM" id="SSF56935">
    <property type="entry name" value="Porins"/>
    <property type="match status" value="1"/>
</dbReference>
<dbReference type="Proteomes" id="UP000008630">
    <property type="component" value="Chromosome"/>
</dbReference>
<reference key="1">
    <citation type="submission" date="2010-11" db="EMBL/GenBank/DDBJ databases">
        <title>The complete genome of Bacteroides helcogenes P 36-108.</title>
        <authorList>
            <consortium name="US DOE Joint Genome Institute (JGI-PGF)"/>
            <person name="Lucas S."/>
            <person name="Copeland A."/>
            <person name="Lapidus A."/>
            <person name="Bruce D."/>
            <person name="Goodwin L."/>
            <person name="Pitluck S."/>
            <person name="Kyrpides N."/>
            <person name="Mavromatis K."/>
            <person name="Ivanova N."/>
            <person name="Zeytun A."/>
            <person name="Brettin T."/>
            <person name="Detter J.C."/>
            <person name="Tapia R."/>
            <person name="Han C."/>
            <person name="Land M."/>
            <person name="Hauser L."/>
            <person name="Markowitz V."/>
            <person name="Cheng J.-F."/>
            <person name="Hugenholtz P."/>
            <person name="Woyke T."/>
            <person name="Wu D."/>
            <person name="Gronow S."/>
            <person name="Wellnitz S."/>
            <person name="Brambilla E."/>
            <person name="Klenk H.-P."/>
            <person name="Eisen J.A."/>
        </authorList>
    </citation>
    <scope>NUCLEOTIDE SEQUENCE</scope>
    <source>
        <strain>P 36-108</strain>
    </source>
</reference>
<accession>E6SSJ6</accession>
<feature type="chain" id="PRO_5003211558" evidence="1">
    <location>
        <begin position="40"/>
        <end position="371"/>
    </location>
</feature>